<gene>
    <name evidence="1" type="ORF">N8T08_003420</name>
</gene>
<organism evidence="1 2">
    <name type="scientific">Aspergillus melleus</name>
    <dbReference type="NCBI Taxonomy" id="138277"/>
    <lineage>
        <taxon>Eukaryota</taxon>
        <taxon>Fungi</taxon>
        <taxon>Dikarya</taxon>
        <taxon>Ascomycota</taxon>
        <taxon>Pezizomycotina</taxon>
        <taxon>Eurotiomycetes</taxon>
        <taxon>Eurotiomycetidae</taxon>
        <taxon>Eurotiales</taxon>
        <taxon>Aspergillaceae</taxon>
        <taxon>Aspergillus</taxon>
        <taxon>Aspergillus subgen. Circumdati</taxon>
    </lineage>
</organism>
<sequence length="721" mass="80384">MSDTRGDDQDDRDIRAAIAASLRDFYGSDSQTRSNDSQGGIVDLTGDTDDDDVVAAQPKSKSVIGVDTDSESTVAPVENLGGGDDDNDDDEDLRRAIELSKQDFGHGPGSLQSPLYISDHEQASKPVASQQTHVSSSEQNTPGPMGVLGLNRKQMEQERLARLAKRKPEDTPLSDEREKKQLKTQASPKAQMKKDLDKLSTTIDSSKPQTTLPVASTPSPNIPSPQPSVQFPAGVVKKTWSYSSPRRGDDIKIEEVFQRSNLELAVLSSFMWDMDWLFSKLDTRNSRFLLIMQAKDDATKRQYESETAAMKNLRLCFPPMEPQVNCMHSKLMLLFHKDYLRIVAPTANLTPFDWGEKGGVMENSVFLVDLPQRLDKTSEIPKTAFYENLVYFLKASTLHENVIAKLGNYDFSKTEHFEFVHTIGGAHTGNAWKRTGYCGLGRAVTSLGLQTPKPVNIDFVTSSLGSLTDEFLRSLYLASQGDDGSTEFTLRTAKSFPARSRTNPNKVIQKTTGEESKSRFRVYYPSQEVVRDSRGGPQNAGTICFSEKWYEGAKFPRHVLRDCKSTRFGLLMHNKLLYVRPDEPIPMKNNTQCRAWAYVGSANLSESAWGRLVQDRSTKELKLNCRNWECGVLVPVIEQKTPDTKAESTDKDEAEFVDPDETSSESSSQLGKEDEKEPEPKPVDPESATGLDVFKGTIPVPMEFPAELYGANLTPWYNSTF</sequence>
<reference evidence="1 2" key="1">
    <citation type="journal article" date="2023" name="ACS Omega">
        <title>Identification of the Neoaspergillic Acid Biosynthesis Gene Cluster by Establishing an In Vitro CRISPR-Ribonucleoprotein Genetic System in Aspergillus melleus.</title>
        <authorList>
            <person name="Yuan B."/>
            <person name="Grau M.F."/>
            <person name="Murata R.M."/>
            <person name="Torok T."/>
            <person name="Venkateswaran K."/>
            <person name="Stajich J.E."/>
            <person name="Wang C.C.C."/>
        </authorList>
    </citation>
    <scope>NUCLEOTIDE SEQUENCE [LARGE SCALE GENOMIC DNA]</scope>
    <source>
        <strain evidence="1 2">IMV 1140</strain>
    </source>
</reference>
<dbReference type="EMBL" id="JAOPJF010000002">
    <property type="protein sequence ID" value="KAK1149864.1"/>
    <property type="molecule type" value="Genomic_DNA"/>
</dbReference>
<dbReference type="Proteomes" id="UP001177260">
    <property type="component" value="Unassembled WGS sequence"/>
</dbReference>
<accession>A0ACC3BGH3</accession>
<keyword evidence="2" id="KW-1185">Reference proteome</keyword>
<name>A0ACC3BGH3_9EURO</name>
<protein>
    <submittedName>
        <fullName evidence="1">Uncharacterized protein</fullName>
    </submittedName>
</protein>
<comment type="caution">
    <text evidence="1">The sequence shown here is derived from an EMBL/GenBank/DDBJ whole genome shotgun (WGS) entry which is preliminary data.</text>
</comment>
<evidence type="ECO:0000313" key="2">
    <source>
        <dbReference type="Proteomes" id="UP001177260"/>
    </source>
</evidence>
<evidence type="ECO:0000313" key="1">
    <source>
        <dbReference type="EMBL" id="KAK1149864.1"/>
    </source>
</evidence>
<proteinExistence type="predicted"/>